<dbReference type="OrthoDB" id="417078at2759"/>
<dbReference type="GO" id="GO:0044877">
    <property type="term" value="F:protein-containing complex binding"/>
    <property type="evidence" value="ECO:0007669"/>
    <property type="project" value="TreeGrafter"/>
</dbReference>
<dbReference type="CDD" id="cd00038">
    <property type="entry name" value="CAP_ED"/>
    <property type="match status" value="2"/>
</dbReference>
<evidence type="ECO:0000256" key="2">
    <source>
        <dbReference type="SAM" id="MobiDB-lite"/>
    </source>
</evidence>
<dbReference type="Gene3D" id="2.60.120.10">
    <property type="entry name" value="Jelly Rolls"/>
    <property type="match status" value="2"/>
</dbReference>
<dbReference type="SUPFAM" id="SSF51206">
    <property type="entry name" value="cAMP-binding domain-like"/>
    <property type="match status" value="3"/>
</dbReference>
<evidence type="ECO:0000256" key="1">
    <source>
        <dbReference type="ARBA" id="ARBA00023286"/>
    </source>
</evidence>
<feature type="domain" description="Cyclic nucleotide-binding" evidence="3">
    <location>
        <begin position="239"/>
        <end position="348"/>
    </location>
</feature>
<dbReference type="InterPro" id="IPR000595">
    <property type="entry name" value="cNMP-bd_dom"/>
</dbReference>
<dbReference type="GO" id="GO:0005221">
    <property type="term" value="F:intracellularly cyclic nucleotide-activated monoatomic cation channel activity"/>
    <property type="evidence" value="ECO:0007669"/>
    <property type="project" value="InterPro"/>
</dbReference>
<dbReference type="GeneID" id="26901764"/>
<dbReference type="PANTHER" id="PTHR45638:SF11">
    <property type="entry name" value="CYCLIC NUCLEOTIDE-GATED CATION CHANNEL SUBUNIT A"/>
    <property type="match status" value="1"/>
</dbReference>
<feature type="domain" description="Cyclic nucleotide-binding" evidence="3">
    <location>
        <begin position="388"/>
        <end position="487"/>
    </location>
</feature>
<keyword evidence="1" id="KW-0407">Ion channel</keyword>
<gene>
    <name evidence="4" type="ORF">ABB37_01469</name>
</gene>
<sequence>MDIPRDYTFLTDVEAGGDAQRKQASAATNFSAAEDASGPLVPFRAPPMPKTTVSRRYASLDYDASHITSHHLPEWERQMILARLRKTSPVNTEEFQRRLVSANARNGRDHVRRVCDNASKIEEERNLHIEVEYMREEQRRQTILYKHQHVLEIRRTERFLARARKWCTIVVCHAFISALMQERQVQNALETFGFLMTPMIKRFLALRRRRAEAAELTQRHHRDIPFPYPHVIESMSGTFFEGWPASLLEKLVEKAKPCYVRKGNFLMHEGDVGRVMFMITTGTVSIVLRKKGPIKKRTKDNSSGVFQMKAPCYVGEFAVVCKEPRSASIFCETDVGYWAVLPEDYEAVAKLLSADVASKQREATDVRRRQNLQRFFPLHVDFLRKFFYFERFSDEGLAKLIDNVEPIVLHNGDYLFKEGELDSSAYFLQDGVAVMRDHDGKDTRVSKGSCIGVFECCCGVNEAKRTSVVSVNYSDIWRLKREVLTEVGMSEPAALIHCRNAAKKDRASQIPLDKSVSWFFKKDPYMMFCCPTNVLTRLFEAGTPTVFLNGERLALMGQNLNALVFVVNGLLDVTMARSGSQVTFRVSVTSKSLNEAALMGSYASFRGLSRVIGAYEYAFCLTQYVCTVSSFGLTEAVLIDRTQVDAIMPSQLRSFMHNDERAKETVRRAYKQQNAGLLYNEQQFSFLHDYKELK</sequence>
<protein>
    <submittedName>
        <fullName evidence="4">Cyclic nucleotide-binding protein-like protein</fullName>
    </submittedName>
</protein>
<reference evidence="4 5" key="1">
    <citation type="submission" date="2015-07" db="EMBL/GenBank/DDBJ databases">
        <title>High-quality genome of monoxenous trypanosomatid Leptomonas pyrrhocoris.</title>
        <authorList>
            <person name="Flegontov P."/>
            <person name="Butenko A."/>
            <person name="Firsov S."/>
            <person name="Vlcek C."/>
            <person name="Logacheva M.D."/>
            <person name="Field M."/>
            <person name="Filatov D."/>
            <person name="Flegontova O."/>
            <person name="Gerasimov E."/>
            <person name="Jackson A.P."/>
            <person name="Kelly S."/>
            <person name="Opperdoes F."/>
            <person name="O'Reilly A."/>
            <person name="Votypka J."/>
            <person name="Yurchenko V."/>
            <person name="Lukes J."/>
        </authorList>
    </citation>
    <scope>NUCLEOTIDE SEQUENCE [LARGE SCALE GENOMIC DNA]</scope>
    <source>
        <strain evidence="4">H10</strain>
    </source>
</reference>
<feature type="region of interest" description="Disordered" evidence="2">
    <location>
        <begin position="18"/>
        <end position="47"/>
    </location>
</feature>
<proteinExistence type="predicted"/>
<comment type="caution">
    <text evidence="4">The sequence shown here is derived from an EMBL/GenBank/DDBJ whole genome shotgun (WGS) entry which is preliminary data.</text>
</comment>
<dbReference type="InterPro" id="IPR014710">
    <property type="entry name" value="RmlC-like_jellyroll"/>
</dbReference>
<dbReference type="PANTHER" id="PTHR45638">
    <property type="entry name" value="CYCLIC NUCLEOTIDE-GATED CATION CHANNEL SUBUNIT A"/>
    <property type="match status" value="1"/>
</dbReference>
<dbReference type="Pfam" id="PF00027">
    <property type="entry name" value="cNMP_binding"/>
    <property type="match status" value="2"/>
</dbReference>
<dbReference type="EMBL" id="LGTL01000002">
    <property type="protein sequence ID" value="KPA85051.1"/>
    <property type="molecule type" value="Genomic_DNA"/>
</dbReference>
<dbReference type="OMA" id="MHEGDVG"/>
<keyword evidence="5" id="KW-1185">Reference proteome</keyword>
<dbReference type="InterPro" id="IPR050866">
    <property type="entry name" value="CNG_cation_channel"/>
</dbReference>
<feature type="domain" description="Cyclic nucleotide-binding" evidence="3">
    <location>
        <begin position="526"/>
        <end position="599"/>
    </location>
</feature>
<accession>A0A0N0DZA5</accession>
<name>A0A0N0DZA5_LEPPY</name>
<feature type="compositionally biased region" description="Polar residues" evidence="2">
    <location>
        <begin position="22"/>
        <end position="31"/>
    </location>
</feature>
<keyword evidence="1" id="KW-1071">Ligand-gated ion channel</keyword>
<dbReference type="SMART" id="SM00100">
    <property type="entry name" value="cNMP"/>
    <property type="match status" value="2"/>
</dbReference>
<dbReference type="Proteomes" id="UP000037923">
    <property type="component" value="Unassembled WGS sequence"/>
</dbReference>
<dbReference type="PROSITE" id="PS50042">
    <property type="entry name" value="CNMP_BINDING_3"/>
    <property type="match status" value="3"/>
</dbReference>
<dbReference type="InterPro" id="IPR018490">
    <property type="entry name" value="cNMP-bd_dom_sf"/>
</dbReference>
<evidence type="ECO:0000313" key="4">
    <source>
        <dbReference type="EMBL" id="KPA85051.1"/>
    </source>
</evidence>
<dbReference type="RefSeq" id="XP_015663490.1">
    <property type="nucleotide sequence ID" value="XM_015797970.1"/>
</dbReference>
<evidence type="ECO:0000259" key="3">
    <source>
        <dbReference type="PROSITE" id="PS50042"/>
    </source>
</evidence>
<dbReference type="VEuPathDB" id="TriTrypDB:LpyrH10_02_4430"/>
<dbReference type="AlphaFoldDB" id="A0A0N0DZA5"/>
<keyword evidence="1" id="KW-0406">Ion transport</keyword>
<keyword evidence="1" id="KW-0813">Transport</keyword>
<evidence type="ECO:0000313" key="5">
    <source>
        <dbReference type="Proteomes" id="UP000037923"/>
    </source>
</evidence>
<organism evidence="4 5">
    <name type="scientific">Leptomonas pyrrhocoris</name>
    <name type="common">Firebug parasite</name>
    <dbReference type="NCBI Taxonomy" id="157538"/>
    <lineage>
        <taxon>Eukaryota</taxon>
        <taxon>Discoba</taxon>
        <taxon>Euglenozoa</taxon>
        <taxon>Kinetoplastea</taxon>
        <taxon>Metakinetoplastina</taxon>
        <taxon>Trypanosomatida</taxon>
        <taxon>Trypanosomatidae</taxon>
        <taxon>Leishmaniinae</taxon>
        <taxon>Leptomonas</taxon>
    </lineage>
</organism>